<dbReference type="PROSITE" id="PS51272">
    <property type="entry name" value="SLH"/>
    <property type="match status" value="3"/>
</dbReference>
<reference evidence="5" key="1">
    <citation type="submission" date="2016-10" db="EMBL/GenBank/DDBJ databases">
        <authorList>
            <person name="Varghese N."/>
            <person name="Submissions S."/>
        </authorList>
    </citation>
    <scope>NUCLEOTIDE SEQUENCE [LARGE SCALE GENOMIC DNA]</scope>
    <source>
        <strain evidence="5">CGMCC 1.11012</strain>
    </source>
</reference>
<dbReference type="PANTHER" id="PTHR43308:SF5">
    <property type="entry name" value="S-LAYER PROTEIN _ PEPTIDOGLYCAN ENDO-BETA-N-ACETYLGLUCOSAMINIDASE"/>
    <property type="match status" value="1"/>
</dbReference>
<organism evidence="4 5">
    <name type="scientific">Paenibacillus typhae</name>
    <dbReference type="NCBI Taxonomy" id="1174501"/>
    <lineage>
        <taxon>Bacteria</taxon>
        <taxon>Bacillati</taxon>
        <taxon>Bacillota</taxon>
        <taxon>Bacilli</taxon>
        <taxon>Bacillales</taxon>
        <taxon>Paenibacillaceae</taxon>
        <taxon>Paenibacillus</taxon>
    </lineage>
</organism>
<dbReference type="Pfam" id="PF00395">
    <property type="entry name" value="SLH"/>
    <property type="match status" value="3"/>
</dbReference>
<accession>A0A1G8XUL2</accession>
<keyword evidence="2" id="KW-0732">Signal</keyword>
<feature type="domain" description="SLH" evidence="3">
    <location>
        <begin position="439"/>
        <end position="501"/>
    </location>
</feature>
<evidence type="ECO:0000313" key="4">
    <source>
        <dbReference type="EMBL" id="SDJ93480.1"/>
    </source>
</evidence>
<feature type="signal peptide" evidence="2">
    <location>
        <begin position="1"/>
        <end position="22"/>
    </location>
</feature>
<dbReference type="STRING" id="1174501.SAMN05216192_12738"/>
<dbReference type="Proteomes" id="UP000199050">
    <property type="component" value="Unassembled WGS sequence"/>
</dbReference>
<dbReference type="OrthoDB" id="2727970at2"/>
<evidence type="ECO:0000313" key="5">
    <source>
        <dbReference type="Proteomes" id="UP000199050"/>
    </source>
</evidence>
<proteinExistence type="predicted"/>
<feature type="domain" description="SLH" evidence="3">
    <location>
        <begin position="375"/>
        <end position="438"/>
    </location>
</feature>
<keyword evidence="5" id="KW-1185">Reference proteome</keyword>
<dbReference type="EMBL" id="FNDX01000027">
    <property type="protein sequence ID" value="SDJ93480.1"/>
    <property type="molecule type" value="Genomic_DNA"/>
</dbReference>
<dbReference type="InterPro" id="IPR051465">
    <property type="entry name" value="Cell_Envelope_Struct_Comp"/>
</dbReference>
<evidence type="ECO:0000256" key="2">
    <source>
        <dbReference type="SAM" id="SignalP"/>
    </source>
</evidence>
<evidence type="ECO:0000259" key="3">
    <source>
        <dbReference type="PROSITE" id="PS51272"/>
    </source>
</evidence>
<feature type="domain" description="SLH" evidence="3">
    <location>
        <begin position="503"/>
        <end position="561"/>
    </location>
</feature>
<sequence length="561" mass="57089">MKKVVAAVMAFMLLCIPAAVFAASSFTLQLSVKEALRGGSITLSGTTPGQADQVVVKVVSPAQTVFYIDVLTADGGAYTKRLAIPASQVLAPSGSYTVIAGSGGTTLTQTFTIPGGEEPGGGEPGTGTPTPAPTPTPSSTPVPTSTPNPSLPGGTGGIPASPAADVIPAGAGSASGAIVKPEAVEGGRYLVGADTLTQAMQQAAGSITLELPATAGETDVTLELPGKSMELMNTGNTALVLTDGVRTISFPAGAIKLSGDDQTRLRITFNAVWNDEAGALVTRAAGGDAAYAPTGVMISLTIESVNGSNTAGIHQLGQQAQVSLKLTPAQQAAINTELAGIYYLNGSSAEYMPGSIKGGTVTFKTGHFSTYALLVYDKSFTDLSGHWAEPAVKRLAAKHLVNGVDAEHYEPGRGITRAEFVALLMRAVERTGSVPSMVAPAPFSDVPSSSYYAQQAAEAAAMGIMNGYDGAFRPGDRITREEAAVALVHAAKHFSLPAGSQSNPAYADAQQISSWAAASVAEAGVSGLMQGDGTKFQPKKQVTRAEVAAMVSRLVQSGSSL</sequence>
<feature type="chain" id="PRO_5011707260" evidence="2">
    <location>
        <begin position="23"/>
        <end position="561"/>
    </location>
</feature>
<dbReference type="RefSeq" id="WP_090716741.1">
    <property type="nucleotide sequence ID" value="NZ_FNDX01000027.1"/>
</dbReference>
<dbReference type="InterPro" id="IPR001119">
    <property type="entry name" value="SLH_dom"/>
</dbReference>
<feature type="region of interest" description="Disordered" evidence="1">
    <location>
        <begin position="107"/>
        <end position="164"/>
    </location>
</feature>
<name>A0A1G8XUL2_9BACL</name>
<evidence type="ECO:0000256" key="1">
    <source>
        <dbReference type="SAM" id="MobiDB-lite"/>
    </source>
</evidence>
<dbReference type="AlphaFoldDB" id="A0A1G8XUL2"/>
<gene>
    <name evidence="4" type="ORF">SAMN05216192_12738</name>
</gene>
<protein>
    <submittedName>
        <fullName evidence="4">S-layer homology domain-containing protein</fullName>
    </submittedName>
</protein>
<dbReference type="PANTHER" id="PTHR43308">
    <property type="entry name" value="OUTER MEMBRANE PROTEIN ALPHA-RELATED"/>
    <property type="match status" value="1"/>
</dbReference>
<feature type="compositionally biased region" description="Pro residues" evidence="1">
    <location>
        <begin position="130"/>
        <end position="150"/>
    </location>
</feature>